<name>A0A367YWG7_9ACTN</name>
<dbReference type="InterPro" id="IPR050153">
    <property type="entry name" value="Metal_Ion_Import_ABC"/>
</dbReference>
<evidence type="ECO:0000256" key="4">
    <source>
        <dbReference type="ARBA" id="ARBA00022840"/>
    </source>
</evidence>
<evidence type="ECO:0000313" key="8">
    <source>
        <dbReference type="Proteomes" id="UP000252770"/>
    </source>
</evidence>
<dbReference type="AlphaFoldDB" id="A0A367YWG7"/>
<reference evidence="7 8" key="1">
    <citation type="submission" date="2018-07" db="EMBL/GenBank/DDBJ databases">
        <title>Desertimonas flava gen. nov. sp. nov.</title>
        <authorList>
            <person name="Liu S."/>
        </authorList>
    </citation>
    <scope>NUCLEOTIDE SEQUENCE [LARGE SCALE GENOMIC DNA]</scope>
    <source>
        <strain evidence="7 8">16Sb5-5</strain>
    </source>
</reference>
<dbReference type="RefSeq" id="WP_114125785.1">
    <property type="nucleotide sequence ID" value="NZ_QOUI01000003.1"/>
</dbReference>
<dbReference type="Pfam" id="PF00005">
    <property type="entry name" value="ABC_tran"/>
    <property type="match status" value="1"/>
</dbReference>
<dbReference type="Proteomes" id="UP000252770">
    <property type="component" value="Unassembled WGS sequence"/>
</dbReference>
<keyword evidence="3" id="KW-0547">Nucleotide-binding</keyword>
<keyword evidence="8" id="KW-1185">Reference proteome</keyword>
<dbReference type="InterPro" id="IPR003593">
    <property type="entry name" value="AAA+_ATPase"/>
</dbReference>
<comment type="caution">
    <text evidence="7">The sequence shown here is derived from an EMBL/GenBank/DDBJ whole genome shotgun (WGS) entry which is preliminary data.</text>
</comment>
<keyword evidence="2" id="KW-0813">Transport</keyword>
<organism evidence="7 8">
    <name type="scientific">Desertihabitans brevis</name>
    <dbReference type="NCBI Taxonomy" id="2268447"/>
    <lineage>
        <taxon>Bacteria</taxon>
        <taxon>Bacillati</taxon>
        <taxon>Actinomycetota</taxon>
        <taxon>Actinomycetes</taxon>
        <taxon>Propionibacteriales</taxon>
        <taxon>Propionibacteriaceae</taxon>
        <taxon>Desertihabitans</taxon>
    </lineage>
</organism>
<evidence type="ECO:0000256" key="2">
    <source>
        <dbReference type="ARBA" id="ARBA00022448"/>
    </source>
</evidence>
<dbReference type="PROSITE" id="PS50893">
    <property type="entry name" value="ABC_TRANSPORTER_2"/>
    <property type="match status" value="1"/>
</dbReference>
<protein>
    <submittedName>
        <fullName evidence="7">Metal ABC transporter ATP-binding protein</fullName>
    </submittedName>
</protein>
<evidence type="ECO:0000256" key="5">
    <source>
        <dbReference type="SAM" id="MobiDB-lite"/>
    </source>
</evidence>
<comment type="similarity">
    <text evidence="1">Belongs to the ABC transporter superfamily.</text>
</comment>
<feature type="domain" description="ABC transporter" evidence="6">
    <location>
        <begin position="6"/>
        <end position="240"/>
    </location>
</feature>
<accession>A0A367YWG7</accession>
<gene>
    <name evidence="7" type="ORF">DT076_06130</name>
</gene>
<dbReference type="PANTHER" id="PTHR42734">
    <property type="entry name" value="METAL TRANSPORT SYSTEM ATP-BINDING PROTEIN TM_0124-RELATED"/>
    <property type="match status" value="1"/>
</dbReference>
<dbReference type="GO" id="GO:0016887">
    <property type="term" value="F:ATP hydrolysis activity"/>
    <property type="evidence" value="ECO:0007669"/>
    <property type="project" value="InterPro"/>
</dbReference>
<dbReference type="InterPro" id="IPR003439">
    <property type="entry name" value="ABC_transporter-like_ATP-bd"/>
</dbReference>
<dbReference type="InterPro" id="IPR027417">
    <property type="entry name" value="P-loop_NTPase"/>
</dbReference>
<proteinExistence type="inferred from homology"/>
<evidence type="ECO:0000256" key="3">
    <source>
        <dbReference type="ARBA" id="ARBA00022741"/>
    </source>
</evidence>
<dbReference type="Gene3D" id="3.40.50.300">
    <property type="entry name" value="P-loop containing nucleotide triphosphate hydrolases"/>
    <property type="match status" value="1"/>
</dbReference>
<dbReference type="PANTHER" id="PTHR42734:SF5">
    <property type="entry name" value="IRON TRANSPORT SYSTEM ATP-BINDING PROTEIN HI_0361-RELATED"/>
    <property type="match status" value="1"/>
</dbReference>
<dbReference type="CDD" id="cd03235">
    <property type="entry name" value="ABC_Metallic_Cations"/>
    <property type="match status" value="1"/>
</dbReference>
<dbReference type="GO" id="GO:0005524">
    <property type="term" value="F:ATP binding"/>
    <property type="evidence" value="ECO:0007669"/>
    <property type="project" value="UniProtKB-KW"/>
</dbReference>
<dbReference type="SMART" id="SM00382">
    <property type="entry name" value="AAA"/>
    <property type="match status" value="1"/>
</dbReference>
<evidence type="ECO:0000313" key="7">
    <source>
        <dbReference type="EMBL" id="RCK70243.1"/>
    </source>
</evidence>
<sequence>MTTPAVEVDALTVHYDDVLALDDVTLRLAPGRVCGLIGMNGAGKSTLMKAVLGAVRPDRGTVRLHGLTPARARRSNVVGYMPQSEAVDWDFPLSVRDVVMTGRYGHLGFTRRPGRRDRDAVDAALDRVGLADLADRQIGRLSGGQRKRTFLARGIAQEARVLLLDEPFAGVDTTSEATITRLLRELAGDGVTVLVSTHDLQALPELADEAVLLRRRVLRHGPPAEVLAPETLALAFGLEESAGAGGALRQAQGAGVGSAAQAPPQRAEPVEARAPGALRQAQGVEVGDQGAGVGEAHDDRGVR</sequence>
<evidence type="ECO:0000259" key="6">
    <source>
        <dbReference type="PROSITE" id="PS50893"/>
    </source>
</evidence>
<evidence type="ECO:0000256" key="1">
    <source>
        <dbReference type="ARBA" id="ARBA00005417"/>
    </source>
</evidence>
<feature type="region of interest" description="Disordered" evidence="5">
    <location>
        <begin position="255"/>
        <end position="303"/>
    </location>
</feature>
<keyword evidence="4 7" id="KW-0067">ATP-binding</keyword>
<dbReference type="EMBL" id="QOUI01000003">
    <property type="protein sequence ID" value="RCK70243.1"/>
    <property type="molecule type" value="Genomic_DNA"/>
</dbReference>
<dbReference type="SUPFAM" id="SSF52540">
    <property type="entry name" value="P-loop containing nucleoside triphosphate hydrolases"/>
    <property type="match status" value="1"/>
</dbReference>